<reference evidence="2" key="1">
    <citation type="journal article" date="2022" name="bioRxiv">
        <title>Discovery and biosynthetic assessment of Streptomyces ortus sp nov. isolated from a deep-sea sponge.</title>
        <authorList>
            <person name="Williams S.E."/>
        </authorList>
    </citation>
    <scope>NUCLEOTIDE SEQUENCE</scope>
    <source>
        <strain evidence="2">A15ISP2-DRY2</strain>
    </source>
</reference>
<gene>
    <name evidence="2" type="ORF">K3769_08545</name>
</gene>
<name>A0ABT3UZ01_9ACTN</name>
<dbReference type="Pfam" id="PF01381">
    <property type="entry name" value="HTH_3"/>
    <property type="match status" value="1"/>
</dbReference>
<dbReference type="PROSITE" id="PS50943">
    <property type="entry name" value="HTH_CROC1"/>
    <property type="match status" value="1"/>
</dbReference>
<accession>A0ABT3UZ01</accession>
<comment type="caution">
    <text evidence="2">The sequence shown here is derived from an EMBL/GenBank/DDBJ whole genome shotgun (WGS) entry which is preliminary data.</text>
</comment>
<evidence type="ECO:0000313" key="2">
    <source>
        <dbReference type="EMBL" id="MCX4232823.1"/>
    </source>
</evidence>
<dbReference type="Proteomes" id="UP001165590">
    <property type="component" value="Unassembled WGS sequence"/>
</dbReference>
<protein>
    <submittedName>
        <fullName evidence="2">Helix-turn-helix domain-containing protein</fullName>
    </submittedName>
</protein>
<proteinExistence type="predicted"/>
<dbReference type="InterPro" id="IPR010982">
    <property type="entry name" value="Lambda_DNA-bd_dom_sf"/>
</dbReference>
<keyword evidence="3" id="KW-1185">Reference proteome</keyword>
<dbReference type="InterPro" id="IPR001387">
    <property type="entry name" value="Cro/C1-type_HTH"/>
</dbReference>
<evidence type="ECO:0000313" key="3">
    <source>
        <dbReference type="Proteomes" id="UP001165590"/>
    </source>
</evidence>
<dbReference type="RefSeq" id="WP_267025830.1">
    <property type="nucleotide sequence ID" value="NZ_JAIFZO010000002.1"/>
</dbReference>
<dbReference type="CDD" id="cd00093">
    <property type="entry name" value="HTH_XRE"/>
    <property type="match status" value="1"/>
</dbReference>
<organism evidence="2 3">
    <name type="scientific">Streptomyces ortus</name>
    <dbReference type="NCBI Taxonomy" id="2867268"/>
    <lineage>
        <taxon>Bacteria</taxon>
        <taxon>Bacillati</taxon>
        <taxon>Actinomycetota</taxon>
        <taxon>Actinomycetes</taxon>
        <taxon>Kitasatosporales</taxon>
        <taxon>Streptomycetaceae</taxon>
        <taxon>Streptomyces</taxon>
    </lineage>
</organism>
<evidence type="ECO:0000259" key="1">
    <source>
        <dbReference type="PROSITE" id="PS50943"/>
    </source>
</evidence>
<dbReference type="Gene3D" id="1.10.260.40">
    <property type="entry name" value="lambda repressor-like DNA-binding domains"/>
    <property type="match status" value="1"/>
</dbReference>
<dbReference type="EMBL" id="JAIFZO010000002">
    <property type="protein sequence ID" value="MCX4232823.1"/>
    <property type="molecule type" value="Genomic_DNA"/>
</dbReference>
<feature type="domain" description="HTH cro/C1-type" evidence="1">
    <location>
        <begin position="15"/>
        <end position="69"/>
    </location>
</feature>
<sequence>MQKVQPSRAFSGERLRKLRKEAGLKGSDIHRATGIDQRTISAWVCGRRLPNSQSLALLADAIGCRIDDFFTEANDVA</sequence>
<dbReference type="SUPFAM" id="SSF47413">
    <property type="entry name" value="lambda repressor-like DNA-binding domains"/>
    <property type="match status" value="1"/>
</dbReference>
<dbReference type="SMART" id="SM00530">
    <property type="entry name" value="HTH_XRE"/>
    <property type="match status" value="1"/>
</dbReference>